<dbReference type="Proteomes" id="UP000046373">
    <property type="component" value="Unassembled WGS sequence"/>
</dbReference>
<evidence type="ECO:0000256" key="1">
    <source>
        <dbReference type="SAM" id="Phobius"/>
    </source>
</evidence>
<evidence type="ECO:0000313" key="2">
    <source>
        <dbReference type="EMBL" id="CDX13538.1"/>
    </source>
</evidence>
<keyword evidence="1" id="KW-0472">Membrane</keyword>
<gene>
    <name evidence="2" type="primary">fixH</name>
    <name evidence="2" type="ORF">MPLDJ20_100007</name>
</gene>
<dbReference type="Pfam" id="PF05751">
    <property type="entry name" value="FixH"/>
    <property type="match status" value="1"/>
</dbReference>
<keyword evidence="1" id="KW-1133">Transmembrane helix</keyword>
<protein>
    <submittedName>
        <fullName evidence="2">Nitrogen fixation protein FixH</fullName>
    </submittedName>
</protein>
<feature type="transmembrane region" description="Helical" evidence="1">
    <location>
        <begin position="12"/>
        <end position="32"/>
    </location>
</feature>
<organism evidence="2 3">
    <name type="scientific">Mesorhizobium plurifarium</name>
    <dbReference type="NCBI Taxonomy" id="69974"/>
    <lineage>
        <taxon>Bacteria</taxon>
        <taxon>Pseudomonadati</taxon>
        <taxon>Pseudomonadota</taxon>
        <taxon>Alphaproteobacteria</taxon>
        <taxon>Hyphomicrobiales</taxon>
        <taxon>Phyllobacteriaceae</taxon>
        <taxon>Mesorhizobium</taxon>
    </lineage>
</organism>
<proteinExistence type="predicted"/>
<dbReference type="InterPro" id="IPR008620">
    <property type="entry name" value="FixH"/>
</dbReference>
<keyword evidence="1" id="KW-0812">Transmembrane</keyword>
<name>A0A090DIG5_MESPL</name>
<accession>A0A090DIG5</accession>
<evidence type="ECO:0000313" key="3">
    <source>
        <dbReference type="Proteomes" id="UP000046373"/>
    </source>
</evidence>
<dbReference type="AlphaFoldDB" id="A0A090DIG5"/>
<dbReference type="GeneID" id="31887537"/>
<dbReference type="InterPro" id="IPR018037">
    <property type="entry name" value="FixH_proteobacterial"/>
</dbReference>
<sequence length="171" mass="18490">MSTDTQKPREFTGSHMLIVIVSFFAVVIGVNVTMATLARKTWTGLVVENTYVASQQFNEEARKGRAQAALGWKGKLTIASGEVRYGLVDPQGKPVPLHGVKILFRHPAYEAEDEVVTLAAPSGGAAAKTEEFAARHTPKDGVWIVEIDADAGLATPFRDVRRVMISNGALQ</sequence>
<dbReference type="PIRSF" id="PIRSF011386">
    <property type="entry name" value="FixH"/>
    <property type="match status" value="1"/>
</dbReference>
<reference evidence="2 3" key="1">
    <citation type="submission" date="2014-08" db="EMBL/GenBank/DDBJ databases">
        <authorList>
            <person name="Moulin Lionel"/>
        </authorList>
    </citation>
    <scope>NUCLEOTIDE SEQUENCE [LARGE SCALE GENOMIC DNA]</scope>
</reference>
<dbReference type="EMBL" id="CCNB01000002">
    <property type="protein sequence ID" value="CDX13538.1"/>
    <property type="molecule type" value="Genomic_DNA"/>
</dbReference>